<dbReference type="VEuPathDB" id="MicrosporidiaDB:CWI37_0129p0010"/>
<dbReference type="Proteomes" id="UP000292362">
    <property type="component" value="Unassembled WGS sequence"/>
</dbReference>
<protein>
    <submittedName>
        <fullName evidence="1">Uncharacterized protein</fullName>
    </submittedName>
</protein>
<gene>
    <name evidence="1" type="ORF">CWI37_0129p0010</name>
    <name evidence="2" type="ORF">CWI38_2007p0020</name>
</gene>
<keyword evidence="3" id="KW-1185">Reference proteome</keyword>
<dbReference type="EMBL" id="PITK01002007">
    <property type="protein sequence ID" value="TBU10121.1"/>
    <property type="molecule type" value="Genomic_DNA"/>
</dbReference>
<evidence type="ECO:0000313" key="1">
    <source>
        <dbReference type="EMBL" id="TBU04488.1"/>
    </source>
</evidence>
<sequence>MGSVESTLNKKYPLKYEKKQENGNICAKYEQRIRDIKTQINSRNRNDSSLIHDEKTYIKLLKEVQSSL</sequence>
<proteinExistence type="predicted"/>
<organism evidence="1 4">
    <name type="scientific">Hamiltosporidium tvaerminnensis</name>
    <dbReference type="NCBI Taxonomy" id="1176355"/>
    <lineage>
        <taxon>Eukaryota</taxon>
        <taxon>Fungi</taxon>
        <taxon>Fungi incertae sedis</taxon>
        <taxon>Microsporidia</taxon>
        <taxon>Dubosqiidae</taxon>
        <taxon>Hamiltosporidium</taxon>
    </lineage>
</organism>
<comment type="caution">
    <text evidence="1">The sequence shown here is derived from an EMBL/GenBank/DDBJ whole genome shotgun (WGS) entry which is preliminary data.</text>
</comment>
<evidence type="ECO:0000313" key="2">
    <source>
        <dbReference type="EMBL" id="TBU10121.1"/>
    </source>
</evidence>
<dbReference type="EMBL" id="PITJ01000129">
    <property type="protein sequence ID" value="TBU04488.1"/>
    <property type="molecule type" value="Genomic_DNA"/>
</dbReference>
<reference evidence="3 4" key="1">
    <citation type="submission" date="2017-12" db="EMBL/GenBank/DDBJ databases">
        <authorList>
            <person name="Pombert J.-F."/>
            <person name="Haag K.L."/>
            <person name="Ebert D."/>
        </authorList>
    </citation>
    <scope>NUCLEOTIDE SEQUENCE [LARGE SCALE GENOMIC DNA]</scope>
    <source>
        <strain evidence="1">FI-OER-3-3</strain>
        <strain evidence="2">IL-G-3</strain>
    </source>
</reference>
<evidence type="ECO:0000313" key="4">
    <source>
        <dbReference type="Proteomes" id="UP000292362"/>
    </source>
</evidence>
<dbReference type="VEuPathDB" id="MicrosporidiaDB:CWI38_2007p0020"/>
<name>A0A4Q9L9U8_9MICR</name>
<accession>A0A4Q9L9U8</accession>
<evidence type="ECO:0000313" key="3">
    <source>
        <dbReference type="Proteomes" id="UP000292282"/>
    </source>
</evidence>
<dbReference type="Proteomes" id="UP000292282">
    <property type="component" value="Unassembled WGS sequence"/>
</dbReference>
<dbReference type="AlphaFoldDB" id="A0A4Q9L9U8"/>